<protein>
    <submittedName>
        <fullName evidence="2">Uncharacterized protein</fullName>
    </submittedName>
</protein>
<feature type="region of interest" description="Disordered" evidence="1">
    <location>
        <begin position="86"/>
        <end position="106"/>
    </location>
</feature>
<reference evidence="2 3" key="1">
    <citation type="journal article" date="2020" name="Nature">
        <title>Six reference-quality genomes reveal evolution of bat adaptations.</title>
        <authorList>
            <person name="Jebb D."/>
            <person name="Huang Z."/>
            <person name="Pippel M."/>
            <person name="Hughes G.M."/>
            <person name="Lavrichenko K."/>
            <person name="Devanna P."/>
            <person name="Winkler S."/>
            <person name="Jermiin L.S."/>
            <person name="Skirmuntt E.C."/>
            <person name="Katzourakis A."/>
            <person name="Burkitt-Gray L."/>
            <person name="Ray D.A."/>
            <person name="Sullivan K.A.M."/>
            <person name="Roscito J.G."/>
            <person name="Kirilenko B.M."/>
            <person name="Davalos L.M."/>
            <person name="Corthals A.P."/>
            <person name="Power M.L."/>
            <person name="Jones G."/>
            <person name="Ransome R.D."/>
            <person name="Dechmann D.K.N."/>
            <person name="Locatelli A.G."/>
            <person name="Puechmaille S.J."/>
            <person name="Fedrigo O."/>
            <person name="Jarvis E.D."/>
            <person name="Hiller M."/>
            <person name="Vernes S.C."/>
            <person name="Myers E.W."/>
            <person name="Teeling E.C."/>
        </authorList>
    </citation>
    <scope>NUCLEOTIDE SEQUENCE [LARGE SCALE GENOMIC DNA]</scope>
    <source>
        <strain evidence="2">Bat1K_MPI-CBG_1</strain>
    </source>
</reference>
<sequence>MLPFIGTEWFGVAVSLPQAELAKKREALKSRLQHCFKAFLVHVTPRLSQRHLSYSRRTHVKNRMTLTMPHTWRDQDGRAKLWCPQEHQHGHARHGRQSGVAQKDLGNSYQPPASLRVIVPTHVSCCPPFGICDLRTPYGQAAHTHQVFWILLVSLDQT</sequence>
<gene>
    <name evidence="2" type="ORF">HJG60_009248</name>
</gene>
<dbReference type="EMBL" id="JABVXQ010000014">
    <property type="protein sequence ID" value="KAF6078420.1"/>
    <property type="molecule type" value="Genomic_DNA"/>
</dbReference>
<evidence type="ECO:0000313" key="3">
    <source>
        <dbReference type="Proteomes" id="UP000664940"/>
    </source>
</evidence>
<accession>A0A833YMG1</accession>
<organism evidence="2 3">
    <name type="scientific">Phyllostomus discolor</name>
    <name type="common">pale spear-nosed bat</name>
    <dbReference type="NCBI Taxonomy" id="89673"/>
    <lineage>
        <taxon>Eukaryota</taxon>
        <taxon>Metazoa</taxon>
        <taxon>Chordata</taxon>
        <taxon>Craniata</taxon>
        <taxon>Vertebrata</taxon>
        <taxon>Euteleostomi</taxon>
        <taxon>Mammalia</taxon>
        <taxon>Eutheria</taxon>
        <taxon>Laurasiatheria</taxon>
        <taxon>Chiroptera</taxon>
        <taxon>Yangochiroptera</taxon>
        <taxon>Phyllostomidae</taxon>
        <taxon>Phyllostominae</taxon>
        <taxon>Phyllostomus</taxon>
    </lineage>
</organism>
<name>A0A833YMG1_9CHIR</name>
<comment type="caution">
    <text evidence="2">The sequence shown here is derived from an EMBL/GenBank/DDBJ whole genome shotgun (WGS) entry which is preliminary data.</text>
</comment>
<evidence type="ECO:0000313" key="2">
    <source>
        <dbReference type="EMBL" id="KAF6078420.1"/>
    </source>
</evidence>
<proteinExistence type="predicted"/>
<dbReference type="AlphaFoldDB" id="A0A833YMG1"/>
<evidence type="ECO:0000256" key="1">
    <source>
        <dbReference type="SAM" id="MobiDB-lite"/>
    </source>
</evidence>
<dbReference type="Proteomes" id="UP000664940">
    <property type="component" value="Unassembled WGS sequence"/>
</dbReference>